<feature type="region of interest" description="Disordered" evidence="1">
    <location>
        <begin position="1"/>
        <end position="31"/>
    </location>
</feature>
<evidence type="ECO:0000256" key="1">
    <source>
        <dbReference type="SAM" id="MobiDB-lite"/>
    </source>
</evidence>
<dbReference type="CDD" id="cd07505">
    <property type="entry name" value="HAD_BPGM-like"/>
    <property type="match status" value="1"/>
</dbReference>
<dbReference type="InterPro" id="IPR044999">
    <property type="entry name" value="CbbY-like"/>
</dbReference>
<evidence type="ECO:0008006" key="4">
    <source>
        <dbReference type="Google" id="ProtNLM"/>
    </source>
</evidence>
<dbReference type="EMBL" id="JH921434">
    <property type="protein sequence ID" value="EKD18017.1"/>
    <property type="molecule type" value="Genomic_DNA"/>
</dbReference>
<dbReference type="InterPro" id="IPR041492">
    <property type="entry name" value="HAD_2"/>
</dbReference>
<keyword evidence="3" id="KW-1185">Reference proteome</keyword>
<reference evidence="2 3" key="1">
    <citation type="journal article" date="2012" name="BMC Genomics">
        <title>Sequencing the genome of Marssonina brunnea reveals fungus-poplar co-evolution.</title>
        <authorList>
            <person name="Zhu S."/>
            <person name="Cao Y.-Z."/>
            <person name="Jiang C."/>
            <person name="Tan B.-Y."/>
            <person name="Wang Z."/>
            <person name="Feng S."/>
            <person name="Zhang L."/>
            <person name="Su X.-H."/>
            <person name="Brejova B."/>
            <person name="Vinar T."/>
            <person name="Xu M."/>
            <person name="Wang M.-X."/>
            <person name="Zhang S.-G."/>
            <person name="Huang M.-R."/>
            <person name="Wu R."/>
            <person name="Zhou Y."/>
        </authorList>
    </citation>
    <scope>NUCLEOTIDE SEQUENCE [LARGE SCALE GENOMIC DNA]</scope>
    <source>
        <strain evidence="2 3">MB_m1</strain>
    </source>
</reference>
<dbReference type="SFLD" id="SFLDS00003">
    <property type="entry name" value="Haloacid_Dehalogenase"/>
    <property type="match status" value="1"/>
</dbReference>
<evidence type="ECO:0000313" key="3">
    <source>
        <dbReference type="Proteomes" id="UP000006753"/>
    </source>
</evidence>
<dbReference type="PANTHER" id="PTHR42896:SF2">
    <property type="entry name" value="CBBY-LIKE PROTEIN"/>
    <property type="match status" value="1"/>
</dbReference>
<organism evidence="2 3">
    <name type="scientific">Marssonina brunnea f. sp. multigermtubi (strain MB_m1)</name>
    <name type="common">Marssonina leaf spot fungus</name>
    <dbReference type="NCBI Taxonomy" id="1072389"/>
    <lineage>
        <taxon>Eukaryota</taxon>
        <taxon>Fungi</taxon>
        <taxon>Dikarya</taxon>
        <taxon>Ascomycota</taxon>
        <taxon>Pezizomycotina</taxon>
        <taxon>Leotiomycetes</taxon>
        <taxon>Helotiales</taxon>
        <taxon>Drepanopezizaceae</taxon>
        <taxon>Drepanopeziza</taxon>
    </lineage>
</organism>
<dbReference type="PANTHER" id="PTHR42896">
    <property type="entry name" value="XYLULOSE-1,5-BISPHOSPHATE (XUBP) PHOSPHATASE"/>
    <property type="match status" value="1"/>
</dbReference>
<proteinExistence type="predicted"/>
<gene>
    <name evidence="2" type="ORF">MBM_03789</name>
</gene>
<dbReference type="GO" id="GO:0016791">
    <property type="term" value="F:phosphatase activity"/>
    <property type="evidence" value="ECO:0007669"/>
    <property type="project" value="UniProtKB-ARBA"/>
</dbReference>
<dbReference type="KEGG" id="mbe:MBM_03789"/>
<dbReference type="InterPro" id="IPR023214">
    <property type="entry name" value="HAD_sf"/>
</dbReference>
<dbReference type="OMA" id="FEACADI"/>
<name>K1WZE8_MARBU</name>
<dbReference type="InterPro" id="IPR023198">
    <property type="entry name" value="PGP-like_dom2"/>
</dbReference>
<sequence>MSTGPAASGTAERRNGGTAERQHVQETRGQADIELMPAGEIVKRTAAAATTTFVAADSFFLTDDTNTQNASAEYIFTTSTDKKLQSPVPSAKMPNITTLLFDCDNTLVLSEELAFEACAELANEILASRNIPDRYTGPQLLHEFVGQNFRGMMVSLKAKFKYEMDDAELEKYVSSEEDKVIAKLKAQLKPCVGADQELEKLAREGKYKMAVVSSSALRRVVASIEKVGQDKYFGKDVYSAATSLEKPTSKPDPAIYLHAMKELGVTAEECVAVEDSKSGATAAFRAGIKTIGYTGAYEKHEEERMTKVLTDAGCVVVMKHWEEFQDALDGIAKGKSQL</sequence>
<evidence type="ECO:0000313" key="2">
    <source>
        <dbReference type="EMBL" id="EKD18017.1"/>
    </source>
</evidence>
<dbReference type="Proteomes" id="UP000006753">
    <property type="component" value="Unassembled WGS sequence"/>
</dbReference>
<dbReference type="STRING" id="1072389.K1WZE8"/>
<dbReference type="HOGENOM" id="CLU_045011_14_1_1"/>
<dbReference type="NCBIfam" id="TIGR01509">
    <property type="entry name" value="HAD-SF-IA-v3"/>
    <property type="match status" value="1"/>
</dbReference>
<dbReference type="eggNOG" id="ENOG502REF4">
    <property type="taxonomic scope" value="Eukaryota"/>
</dbReference>
<dbReference type="SUPFAM" id="SSF56784">
    <property type="entry name" value="HAD-like"/>
    <property type="match status" value="1"/>
</dbReference>
<accession>K1WZE8</accession>
<feature type="compositionally biased region" description="Basic and acidic residues" evidence="1">
    <location>
        <begin position="11"/>
        <end position="31"/>
    </location>
</feature>
<dbReference type="Gene3D" id="3.40.50.1000">
    <property type="entry name" value="HAD superfamily/HAD-like"/>
    <property type="match status" value="1"/>
</dbReference>
<protein>
    <recommendedName>
        <fullName evidence="4">Haloacid dehalogenase-like hydrolase</fullName>
    </recommendedName>
</protein>
<dbReference type="Pfam" id="PF13419">
    <property type="entry name" value="HAD_2"/>
    <property type="match status" value="1"/>
</dbReference>
<dbReference type="OrthoDB" id="2107174at2759"/>
<dbReference type="GeneID" id="18759724"/>
<dbReference type="InterPro" id="IPR006439">
    <property type="entry name" value="HAD-SF_hydro_IA"/>
</dbReference>
<dbReference type="InterPro" id="IPR036412">
    <property type="entry name" value="HAD-like_sf"/>
</dbReference>
<dbReference type="Gene3D" id="1.10.150.240">
    <property type="entry name" value="Putative phosphatase, domain 2"/>
    <property type="match status" value="1"/>
</dbReference>
<dbReference type="InParanoid" id="K1WZE8"/>
<dbReference type="SFLD" id="SFLDG01129">
    <property type="entry name" value="C1.5:_HAD__Beta-PGM__Phosphata"/>
    <property type="match status" value="1"/>
</dbReference>
<dbReference type="AlphaFoldDB" id="K1WZE8"/>